<dbReference type="GO" id="GO:0005886">
    <property type="term" value="C:plasma membrane"/>
    <property type="evidence" value="ECO:0007669"/>
    <property type="project" value="UniProtKB-SubCell"/>
</dbReference>
<dbReference type="Proteomes" id="UP000501534">
    <property type="component" value="Chromosome"/>
</dbReference>
<evidence type="ECO:0000256" key="2">
    <source>
        <dbReference type="ARBA" id="ARBA00022475"/>
    </source>
</evidence>
<comment type="subcellular location">
    <subcellularLocation>
        <location evidence="1">Cell membrane</location>
        <topology evidence="1">Single-pass type II membrane protein</topology>
    </subcellularLocation>
</comment>
<proteinExistence type="inferred from homology"/>
<feature type="transmembrane region" description="Helical" evidence="9">
    <location>
        <begin position="25"/>
        <end position="41"/>
    </location>
</feature>
<keyword evidence="2" id="KW-1003">Cell membrane</keyword>
<evidence type="ECO:0000259" key="10">
    <source>
        <dbReference type="Pfam" id="PF09976"/>
    </source>
</evidence>
<dbReference type="InterPro" id="IPR018704">
    <property type="entry name" value="SecYEG/CpoB_TPR"/>
</dbReference>
<dbReference type="Gene3D" id="1.25.40.10">
    <property type="entry name" value="Tetratricopeptide repeat domain"/>
    <property type="match status" value="1"/>
</dbReference>
<evidence type="ECO:0000256" key="1">
    <source>
        <dbReference type="ARBA" id="ARBA00004401"/>
    </source>
</evidence>
<dbReference type="RefSeq" id="WP_171093330.1">
    <property type="nucleotide sequence ID" value="NZ_CP053069.1"/>
</dbReference>
<evidence type="ECO:0000256" key="7">
    <source>
        <dbReference type="ARBA" id="ARBA00024197"/>
    </source>
</evidence>
<dbReference type="PIRSF" id="PIRSF006170">
    <property type="entry name" value="YfgM"/>
    <property type="match status" value="1"/>
</dbReference>
<keyword evidence="3 9" id="KW-0812">Transmembrane</keyword>
<evidence type="ECO:0000313" key="12">
    <source>
        <dbReference type="Proteomes" id="UP000501534"/>
    </source>
</evidence>
<organism evidence="11 12">
    <name type="scientific">Usitatibacter rugosus</name>
    <dbReference type="NCBI Taxonomy" id="2732067"/>
    <lineage>
        <taxon>Bacteria</taxon>
        <taxon>Pseudomonadati</taxon>
        <taxon>Pseudomonadota</taxon>
        <taxon>Betaproteobacteria</taxon>
        <taxon>Nitrosomonadales</taxon>
        <taxon>Usitatibacteraceae</taxon>
        <taxon>Usitatibacter</taxon>
    </lineage>
</organism>
<keyword evidence="6" id="KW-0143">Chaperone</keyword>
<dbReference type="InterPro" id="IPR026039">
    <property type="entry name" value="YfgM"/>
</dbReference>
<evidence type="ECO:0000256" key="4">
    <source>
        <dbReference type="ARBA" id="ARBA00022989"/>
    </source>
</evidence>
<protein>
    <recommendedName>
        <fullName evidence="8">Ancillary SecYEG translocon subunit</fullName>
    </recommendedName>
</protein>
<accession>A0A6M4GXM1</accession>
<name>A0A6M4GXM1_9PROT</name>
<keyword evidence="4 9" id="KW-1133">Transmembrane helix</keyword>
<dbReference type="GO" id="GO:0044877">
    <property type="term" value="F:protein-containing complex binding"/>
    <property type="evidence" value="ECO:0007669"/>
    <property type="project" value="InterPro"/>
</dbReference>
<dbReference type="SUPFAM" id="SSF48452">
    <property type="entry name" value="TPR-like"/>
    <property type="match status" value="1"/>
</dbReference>
<dbReference type="InterPro" id="IPR011990">
    <property type="entry name" value="TPR-like_helical_dom_sf"/>
</dbReference>
<evidence type="ECO:0000256" key="8">
    <source>
        <dbReference type="ARBA" id="ARBA00024235"/>
    </source>
</evidence>
<sequence length="212" mass="23262">MSGQYDLEEQERIAELKAWWEDNRWFVIGAIVAAIVAFGGWKGWNHYKRTSAEDASLMFTPVADAVKAKDTKALDTGAQALMAKHPGSFRASEAALYSAKAAFDAGKNAEAREKLEWVVKNGPKELQGVARLRLAAVLMDEKKYPEALTVLDQNKDEAFVALVADLRGDVMLSQGRLDEARASYKLAIEKAEPRNPVKQVAEVKLNALGGAQ</sequence>
<dbReference type="Pfam" id="PF09976">
    <property type="entry name" value="TPR_21"/>
    <property type="match status" value="1"/>
</dbReference>
<evidence type="ECO:0000313" key="11">
    <source>
        <dbReference type="EMBL" id="QJR11745.1"/>
    </source>
</evidence>
<evidence type="ECO:0000256" key="3">
    <source>
        <dbReference type="ARBA" id="ARBA00022692"/>
    </source>
</evidence>
<dbReference type="PANTHER" id="PTHR38035">
    <property type="entry name" value="UPF0070 PROTEIN YFGM"/>
    <property type="match status" value="1"/>
</dbReference>
<dbReference type="PANTHER" id="PTHR38035:SF1">
    <property type="entry name" value="ANCILLARY SECYEG TRANSLOCON SUBUNIT"/>
    <property type="match status" value="1"/>
</dbReference>
<evidence type="ECO:0000256" key="9">
    <source>
        <dbReference type="SAM" id="Phobius"/>
    </source>
</evidence>
<dbReference type="EMBL" id="CP053069">
    <property type="protein sequence ID" value="QJR11745.1"/>
    <property type="molecule type" value="Genomic_DNA"/>
</dbReference>
<evidence type="ECO:0000256" key="6">
    <source>
        <dbReference type="ARBA" id="ARBA00023186"/>
    </source>
</evidence>
<evidence type="ECO:0000256" key="5">
    <source>
        <dbReference type="ARBA" id="ARBA00023136"/>
    </source>
</evidence>
<keyword evidence="12" id="KW-1185">Reference proteome</keyword>
<dbReference type="AlphaFoldDB" id="A0A6M4GXM1"/>
<keyword evidence="5 9" id="KW-0472">Membrane</keyword>
<dbReference type="KEGG" id="uru:DSM104443_02828"/>
<feature type="domain" description="Ancillary SecYEG translocon subunit/Cell division coordinator CpoB TPR" evidence="10">
    <location>
        <begin position="17"/>
        <end position="209"/>
    </location>
</feature>
<comment type="similarity">
    <text evidence="7">Belongs to the YfgM family.</text>
</comment>
<reference evidence="11 12" key="1">
    <citation type="submission" date="2020-04" db="EMBL/GenBank/DDBJ databases">
        <title>Usitatibacter rugosus gen. nov., sp. nov. and Usitatibacter palustris sp. nov., novel members of Usitatibacteraceae fam. nov. within the order Nitrosomonadales isolated from soil.</title>
        <authorList>
            <person name="Huber K.J."/>
            <person name="Neumann-Schaal M."/>
            <person name="Geppert A."/>
            <person name="Luckner M."/>
            <person name="Wanner G."/>
            <person name="Overmann J."/>
        </authorList>
    </citation>
    <scope>NUCLEOTIDE SEQUENCE [LARGE SCALE GENOMIC DNA]</scope>
    <source>
        <strain evidence="11 12">0125_3</strain>
    </source>
</reference>
<gene>
    <name evidence="11" type="ORF">DSM104443_02828</name>
</gene>